<dbReference type="PANTHER" id="PTHR46484">
    <property type="entry name" value="SI:CH211-171H4.5-RELATED"/>
    <property type="match status" value="1"/>
</dbReference>
<dbReference type="OMA" id="PCHFEVP"/>
<dbReference type="EMBL" id="AYCK01010330">
    <property type="status" value="NOT_ANNOTATED_CDS"/>
    <property type="molecule type" value="Genomic_DNA"/>
</dbReference>
<dbReference type="PROSITE" id="PS50835">
    <property type="entry name" value="IG_LIKE"/>
    <property type="match status" value="2"/>
</dbReference>
<reference evidence="3" key="1">
    <citation type="submission" date="2013-10" db="EMBL/GenBank/DDBJ databases">
        <authorList>
            <person name="Schartl M."/>
            <person name="Warren W."/>
        </authorList>
    </citation>
    <scope>NUCLEOTIDE SEQUENCE [LARGE SCALE GENOMIC DNA]</scope>
    <source>
        <strain evidence="3">female</strain>
    </source>
</reference>
<feature type="domain" description="Ig-like" evidence="1">
    <location>
        <begin position="206"/>
        <end position="282"/>
    </location>
</feature>
<dbReference type="InterPro" id="IPR007110">
    <property type="entry name" value="Ig-like_dom"/>
</dbReference>
<dbReference type="InterPro" id="IPR036179">
    <property type="entry name" value="Ig-like_dom_sf"/>
</dbReference>
<reference evidence="2" key="2">
    <citation type="submission" date="2025-08" db="UniProtKB">
        <authorList>
            <consortium name="Ensembl"/>
        </authorList>
    </citation>
    <scope>IDENTIFICATION</scope>
</reference>
<proteinExistence type="predicted"/>
<name>A0A087X8Q5_POEFO</name>
<sequence length="288" mass="31312">VNVPGQIEALSGSCLQVPCSFNSTSNLTRATYALWKSKQKTIFNSRESVNLYPLKIIGNLGEKNCTTLFPDLNSSYTGDYVLRIENRPFKATAFCHPLQIRVRDSQWSPSLNISGDLEENQSVTVTCSAFTPCPHSPPELTWNLQQHSLGQTEKNPDGTFTTKIQETVILSDAHNGYSISCSAGYPVNGGNKTAKAEVTLSVPYVPRNTRASVSPSSGLVSAGSRVELSCCSRAWPPPSFTWFRISRHGGANVSVGSVYTFNATFYCVAANRLGHSRSSVIHVGLRGK</sequence>
<dbReference type="Gene3D" id="2.60.40.10">
    <property type="entry name" value="Immunoglobulins"/>
    <property type="match status" value="3"/>
</dbReference>
<dbReference type="SUPFAM" id="SSF48726">
    <property type="entry name" value="Immunoglobulin"/>
    <property type="match status" value="2"/>
</dbReference>
<dbReference type="STRING" id="48698.ENSPFOP00000002158"/>
<dbReference type="AlphaFoldDB" id="A0A087X8Q5"/>
<dbReference type="eggNOG" id="KOG4475">
    <property type="taxonomic scope" value="Eukaryota"/>
</dbReference>
<reference evidence="2" key="3">
    <citation type="submission" date="2025-09" db="UniProtKB">
        <authorList>
            <consortium name="Ensembl"/>
        </authorList>
    </citation>
    <scope>IDENTIFICATION</scope>
</reference>
<protein>
    <recommendedName>
        <fullName evidence="1">Ig-like domain-containing protein</fullName>
    </recommendedName>
</protein>
<dbReference type="InterPro" id="IPR013783">
    <property type="entry name" value="Ig-like_fold"/>
</dbReference>
<dbReference type="SMART" id="SM00409">
    <property type="entry name" value="IG"/>
    <property type="match status" value="3"/>
</dbReference>
<evidence type="ECO:0000313" key="2">
    <source>
        <dbReference type="Ensembl" id="ENSPFOP00000002158.2"/>
    </source>
</evidence>
<organism evidence="2 3">
    <name type="scientific">Poecilia formosa</name>
    <name type="common">Amazon molly</name>
    <name type="synonym">Limia formosa</name>
    <dbReference type="NCBI Taxonomy" id="48698"/>
    <lineage>
        <taxon>Eukaryota</taxon>
        <taxon>Metazoa</taxon>
        <taxon>Chordata</taxon>
        <taxon>Craniata</taxon>
        <taxon>Vertebrata</taxon>
        <taxon>Euteleostomi</taxon>
        <taxon>Actinopterygii</taxon>
        <taxon>Neopterygii</taxon>
        <taxon>Teleostei</taxon>
        <taxon>Neoteleostei</taxon>
        <taxon>Acanthomorphata</taxon>
        <taxon>Ovalentaria</taxon>
        <taxon>Atherinomorphae</taxon>
        <taxon>Cyprinodontiformes</taxon>
        <taxon>Poeciliidae</taxon>
        <taxon>Poeciliinae</taxon>
        <taxon>Poecilia</taxon>
    </lineage>
</organism>
<keyword evidence="3" id="KW-1185">Reference proteome</keyword>
<feature type="domain" description="Ig-like" evidence="1">
    <location>
        <begin position="109"/>
        <end position="199"/>
    </location>
</feature>
<dbReference type="GeneTree" id="ENSGT01150000286924"/>
<dbReference type="Ensembl" id="ENSPFOT00000002162.2">
    <property type="protein sequence ID" value="ENSPFOP00000002158.2"/>
    <property type="gene ID" value="ENSPFOG00000002319.2"/>
</dbReference>
<evidence type="ECO:0000313" key="3">
    <source>
        <dbReference type="Proteomes" id="UP000028760"/>
    </source>
</evidence>
<dbReference type="PANTHER" id="PTHR46484:SF8">
    <property type="entry name" value="B-CELL RECEPTOR CD22-LIKE-RELATED"/>
    <property type="match status" value="1"/>
</dbReference>
<evidence type="ECO:0000259" key="1">
    <source>
        <dbReference type="PROSITE" id="PS50835"/>
    </source>
</evidence>
<dbReference type="InterPro" id="IPR003599">
    <property type="entry name" value="Ig_sub"/>
</dbReference>
<dbReference type="Proteomes" id="UP000028760">
    <property type="component" value="Unassembled WGS sequence"/>
</dbReference>
<accession>A0A087X8Q5</accession>